<comment type="caution">
    <text evidence="3">The sequence shown here is derived from an EMBL/GenBank/DDBJ whole genome shotgun (WGS) entry which is preliminary data.</text>
</comment>
<evidence type="ECO:0000313" key="4">
    <source>
        <dbReference type="Proteomes" id="UP000233654"/>
    </source>
</evidence>
<feature type="chain" id="PRO_5014923835" description="IPT/TIG domain-containing protein" evidence="1">
    <location>
        <begin position="29"/>
        <end position="526"/>
    </location>
</feature>
<dbReference type="Pfam" id="PF18986">
    <property type="entry name" value="DUF5719"/>
    <property type="match status" value="1"/>
</dbReference>
<dbReference type="InterPro" id="IPR013783">
    <property type="entry name" value="Ig-like_fold"/>
</dbReference>
<dbReference type="InterPro" id="IPR014756">
    <property type="entry name" value="Ig_E-set"/>
</dbReference>
<dbReference type="GO" id="GO:0005975">
    <property type="term" value="P:carbohydrate metabolic process"/>
    <property type="evidence" value="ECO:0007669"/>
    <property type="project" value="UniProtKB-ARBA"/>
</dbReference>
<dbReference type="EMBL" id="PHEX01000005">
    <property type="protein sequence ID" value="PKQ28778.1"/>
    <property type="molecule type" value="Genomic_DNA"/>
</dbReference>
<proteinExistence type="predicted"/>
<feature type="signal peptide" evidence="1">
    <location>
        <begin position="1"/>
        <end position="28"/>
    </location>
</feature>
<reference evidence="3 4" key="1">
    <citation type="journal article" date="2017" name="ISME J.">
        <title>Potential for microbial H2 and metal transformations associated with novel bacteria and archaea in deep terrestrial subsurface sediments.</title>
        <authorList>
            <person name="Hernsdorf A.W."/>
            <person name="Amano Y."/>
            <person name="Miyakawa K."/>
            <person name="Ise K."/>
            <person name="Suzuki Y."/>
            <person name="Anantharaman K."/>
            <person name="Probst A."/>
            <person name="Burstein D."/>
            <person name="Thomas B.C."/>
            <person name="Banfield J.F."/>
        </authorList>
    </citation>
    <scope>NUCLEOTIDE SEQUENCE [LARGE SCALE GENOMIC DNA]</scope>
    <source>
        <strain evidence="3">HGW-Actinobacteria-3</strain>
    </source>
</reference>
<dbReference type="SUPFAM" id="SSF81296">
    <property type="entry name" value="E set domains"/>
    <property type="match status" value="1"/>
</dbReference>
<gene>
    <name evidence="3" type="ORF">CVT63_00980</name>
</gene>
<sequence>MKKAARLLVVLVLLAASVTIIGAIHALAAPVAAPHVDSILPAQGIVGMPVRINGTNFGLPVPTSEVTFNGVPAIPSLWQDGLILAQVPDGATSGPVVVTTLAGSSNGAQFTVNDLPAPAQSWYLAEGSTAWGFETFILMENTTDIDATVNVTYNTAQYGRIPRTQPLNVPPGSRVTLRVNDDIPAVDVSTQLDSSQAIVCERAVYWNNRIEGTDSIGVTAPAKTWYLAEGCTQWPFETWICVQNPSRVADANVGITYMTSKGTVEKPMITVGAGQRKTIDVSKDVGECDVSARVVSDSDVVCERAMYWDSRRGGHDSVGVTAPSKTWYLAEGTTAWGFQTWLLLGNPNSAAARVDVTYMTSSGPVKRPPIIMPPGSRQTINVNDEVKDSDTSIEVASDKEVIAERSMYWDNGTGKAGHETVGFTAPASEIYLAEGSTAWGFETFVCVQNPNDDPAEVSVVYMTGDGPVVGATRTVPANSRITINVASELPDKDVSVKLTCAQPIMAERAMYWHNRGAGHVSVGWKK</sequence>
<evidence type="ECO:0000256" key="1">
    <source>
        <dbReference type="SAM" id="SignalP"/>
    </source>
</evidence>
<dbReference type="Gene3D" id="2.60.40.10">
    <property type="entry name" value="Immunoglobulins"/>
    <property type="match status" value="1"/>
</dbReference>
<dbReference type="InterPro" id="IPR002909">
    <property type="entry name" value="IPT_dom"/>
</dbReference>
<dbReference type="AlphaFoldDB" id="A0A2N3G830"/>
<dbReference type="InterPro" id="IPR036698">
    <property type="entry name" value="TM1070-like_sf"/>
</dbReference>
<dbReference type="Proteomes" id="UP000233654">
    <property type="component" value="Unassembled WGS sequence"/>
</dbReference>
<evidence type="ECO:0000313" key="3">
    <source>
        <dbReference type="EMBL" id="PKQ28778.1"/>
    </source>
</evidence>
<name>A0A2N3G830_9ACTN</name>
<evidence type="ECO:0000259" key="2">
    <source>
        <dbReference type="Pfam" id="PF01833"/>
    </source>
</evidence>
<dbReference type="Gene3D" id="2.60.290.11">
    <property type="entry name" value="TM1070-like"/>
    <property type="match status" value="4"/>
</dbReference>
<dbReference type="InterPro" id="IPR043777">
    <property type="entry name" value="DUF5719"/>
</dbReference>
<feature type="domain" description="IPT/TIG" evidence="2">
    <location>
        <begin position="34"/>
        <end position="111"/>
    </location>
</feature>
<keyword evidence="1" id="KW-0732">Signal</keyword>
<organism evidence="3 4">
    <name type="scientific">Candidatus Anoxymicrobium japonicum</name>
    <dbReference type="NCBI Taxonomy" id="2013648"/>
    <lineage>
        <taxon>Bacteria</taxon>
        <taxon>Bacillati</taxon>
        <taxon>Actinomycetota</taxon>
        <taxon>Candidatus Geothermincolia</taxon>
        <taxon>Candidatus Geothermincolales</taxon>
        <taxon>Candidatus Anoxymicrobiaceae</taxon>
        <taxon>Candidatus Anoxymicrobium</taxon>
    </lineage>
</organism>
<dbReference type="Pfam" id="PF01833">
    <property type="entry name" value="TIG"/>
    <property type="match status" value="1"/>
</dbReference>
<accession>A0A2N3G830</accession>
<protein>
    <recommendedName>
        <fullName evidence="2">IPT/TIG domain-containing protein</fullName>
    </recommendedName>
</protein>